<evidence type="ECO:0000256" key="1">
    <source>
        <dbReference type="ARBA" id="ARBA00004889"/>
    </source>
</evidence>
<comment type="caution">
    <text evidence="6">Lacks conserved residue(s) required for the propagation of feature annotation.</text>
</comment>
<protein>
    <recommendedName>
        <fullName evidence="2 6">Orotate phosphoribosyltransferase</fullName>
        <shortName evidence="6">OPRT</shortName>
        <shortName evidence="6">OPRTase</shortName>
        <ecNumber evidence="2 6">2.4.2.10</ecNumber>
    </recommendedName>
</protein>
<comment type="caution">
    <text evidence="7">The sequence shown here is derived from an EMBL/GenBank/DDBJ whole genome shotgun (WGS) entry which is preliminary data.</text>
</comment>
<dbReference type="EC" id="2.4.2.10" evidence="2 6"/>
<dbReference type="NCBIfam" id="NF001729">
    <property type="entry name" value="PRK00455.1-3"/>
    <property type="match status" value="1"/>
</dbReference>
<dbReference type="InterPro" id="IPR023031">
    <property type="entry name" value="OPRT"/>
</dbReference>
<comment type="pathway">
    <text evidence="1 6">Pyrimidine metabolism; UMP biosynthesis via de novo pathway; UMP from orotate: step 1/2.</text>
</comment>
<dbReference type="PANTHER" id="PTHR19278:SF9">
    <property type="entry name" value="URIDINE 5'-MONOPHOSPHATE SYNTHASE"/>
    <property type="match status" value="1"/>
</dbReference>
<name>A0A4Y3TUM7_9PROT</name>
<dbReference type="AlphaFoldDB" id="A0A4Y3TUM7"/>
<dbReference type="GO" id="GO:0004588">
    <property type="term" value="F:orotate phosphoribosyltransferase activity"/>
    <property type="evidence" value="ECO:0007669"/>
    <property type="project" value="UniProtKB-UniRule"/>
</dbReference>
<dbReference type="InterPro" id="IPR029057">
    <property type="entry name" value="PRTase-like"/>
</dbReference>
<dbReference type="InterPro" id="IPR000836">
    <property type="entry name" value="PRTase_dom"/>
</dbReference>
<feature type="binding site" evidence="6">
    <location>
        <position position="161"/>
    </location>
    <ligand>
        <name>orotate</name>
        <dbReference type="ChEBI" id="CHEBI:30839"/>
    </ligand>
</feature>
<evidence type="ECO:0000313" key="8">
    <source>
        <dbReference type="Proteomes" id="UP000317730"/>
    </source>
</evidence>
<accession>A0A4Y3TUM7</accession>
<evidence type="ECO:0000256" key="5">
    <source>
        <dbReference type="ARBA" id="ARBA00022975"/>
    </source>
</evidence>
<dbReference type="SUPFAM" id="SSF53271">
    <property type="entry name" value="PRTase-like"/>
    <property type="match status" value="1"/>
</dbReference>
<dbReference type="UniPathway" id="UPA00070">
    <property type="reaction ID" value="UER00119"/>
</dbReference>
<comment type="subunit">
    <text evidence="6">Homodimer.</text>
</comment>
<dbReference type="HAMAP" id="MF_01208">
    <property type="entry name" value="PyrE"/>
    <property type="match status" value="1"/>
</dbReference>
<dbReference type="Proteomes" id="UP000317730">
    <property type="component" value="Unassembled WGS sequence"/>
</dbReference>
<organism evidence="7 8">
    <name type="scientific">Acetobacter peroxydans</name>
    <dbReference type="NCBI Taxonomy" id="104098"/>
    <lineage>
        <taxon>Bacteria</taxon>
        <taxon>Pseudomonadati</taxon>
        <taxon>Pseudomonadota</taxon>
        <taxon>Alphaproteobacteria</taxon>
        <taxon>Acetobacterales</taxon>
        <taxon>Acetobacteraceae</taxon>
        <taxon>Acetobacter</taxon>
    </lineage>
</organism>
<comment type="function">
    <text evidence="6">Catalyzes the transfer of a ribosyl phosphate group from 5-phosphoribose 1-diphosphate to orotate, leading to the formation of orotidine monophosphate (OMP).</text>
</comment>
<sequence>MQAEPPYHDLKESIMTLLSGHSADSRGENSEWDRDAALTTARLLLEIKAVNFRPEDPYTLTSGWKSPVYIDCRRIIFFPRARAKIVELGVEKIGRHVGYESLEAVVGGETAGIPFAAWMADRMLLPMAYVRKKPKGFGRNAQIEGDVPEGMRTLLVEDLTTDGGSKIQFANALRKAGALINHAFVVFYYGVFPGAQDTLAQMDVTLHSLCTWWDVLEACSTRPYFSEEAAAEVRRFLEDPCGWSARHGGVGSMEEAIAFKANKDK</sequence>
<evidence type="ECO:0000313" key="7">
    <source>
        <dbReference type="EMBL" id="GEB84455.1"/>
    </source>
</evidence>
<keyword evidence="6" id="KW-0460">Magnesium</keyword>
<dbReference type="GO" id="GO:0000287">
    <property type="term" value="F:magnesium ion binding"/>
    <property type="evidence" value="ECO:0007669"/>
    <property type="project" value="UniProtKB-UniRule"/>
</dbReference>
<comment type="similarity">
    <text evidence="6">Belongs to the purine/pyrimidine phosphoribosyltransferase family. PyrE subfamily.</text>
</comment>
<dbReference type="GO" id="GO:0044205">
    <property type="term" value="P:'de novo' UMP biosynthetic process"/>
    <property type="evidence" value="ECO:0007669"/>
    <property type="project" value="UniProtKB-UniRule"/>
</dbReference>
<keyword evidence="8" id="KW-1185">Reference proteome</keyword>
<keyword evidence="3 6" id="KW-0328">Glycosyltransferase</keyword>
<dbReference type="GO" id="GO:0019856">
    <property type="term" value="P:pyrimidine nucleobase biosynthetic process"/>
    <property type="evidence" value="ECO:0007669"/>
    <property type="project" value="TreeGrafter"/>
</dbReference>
<dbReference type="PANTHER" id="PTHR19278">
    <property type="entry name" value="OROTATE PHOSPHORIBOSYLTRANSFERASE"/>
    <property type="match status" value="1"/>
</dbReference>
<feature type="binding site" description="in other chain" evidence="6">
    <location>
        <begin position="157"/>
        <end position="165"/>
    </location>
    <ligand>
        <name>5-phospho-alpha-D-ribose 1-diphosphate</name>
        <dbReference type="ChEBI" id="CHEBI:58017"/>
        <note>ligand shared between dimeric partners</note>
    </ligand>
</feature>
<keyword evidence="4 6" id="KW-0808">Transferase</keyword>
<reference evidence="7 8" key="1">
    <citation type="submission" date="2019-06" db="EMBL/GenBank/DDBJ databases">
        <title>Whole genome shotgun sequence of Acetobacter peroxydans NBRC 13755.</title>
        <authorList>
            <person name="Hosoyama A."/>
            <person name="Uohara A."/>
            <person name="Ohji S."/>
            <person name="Ichikawa N."/>
        </authorList>
    </citation>
    <scope>NUCLEOTIDE SEQUENCE [LARGE SCALE GENOMIC DNA]</scope>
    <source>
        <strain evidence="7 8">NBRC 13755</strain>
    </source>
</reference>
<keyword evidence="5 6" id="KW-0665">Pyrimidine biosynthesis</keyword>
<comment type="cofactor">
    <cofactor evidence="6">
        <name>Mg(2+)</name>
        <dbReference type="ChEBI" id="CHEBI:18420"/>
    </cofactor>
</comment>
<feature type="binding site" description="in other chain" evidence="6">
    <location>
        <position position="132"/>
    </location>
    <ligand>
        <name>5-phospho-alpha-D-ribose 1-diphosphate</name>
        <dbReference type="ChEBI" id="CHEBI:58017"/>
        <note>ligand shared between dimeric partners</note>
    </ligand>
</feature>
<evidence type="ECO:0000256" key="3">
    <source>
        <dbReference type="ARBA" id="ARBA00022676"/>
    </source>
</evidence>
<evidence type="ECO:0000256" key="4">
    <source>
        <dbReference type="ARBA" id="ARBA00022679"/>
    </source>
</evidence>
<dbReference type="Gene3D" id="3.40.50.2020">
    <property type="match status" value="1"/>
</dbReference>
<dbReference type="CDD" id="cd06223">
    <property type="entry name" value="PRTases_typeI"/>
    <property type="match status" value="1"/>
</dbReference>
<gene>
    <name evidence="6 7" type="primary">pyrE</name>
    <name evidence="7" type="ORF">APE01nite_02520</name>
</gene>
<dbReference type="EMBL" id="BJMV01000001">
    <property type="protein sequence ID" value="GEB84455.1"/>
    <property type="molecule type" value="Genomic_DNA"/>
</dbReference>
<feature type="binding site" evidence="6">
    <location>
        <position position="131"/>
    </location>
    <ligand>
        <name>5-phospho-alpha-D-ribose 1-diphosphate</name>
        <dbReference type="ChEBI" id="CHEBI:58017"/>
        <note>ligand shared between dimeric partners</note>
    </ligand>
</feature>
<evidence type="ECO:0000256" key="2">
    <source>
        <dbReference type="ARBA" id="ARBA00011971"/>
    </source>
</evidence>
<proteinExistence type="inferred from homology"/>
<feature type="binding site" evidence="6">
    <location>
        <position position="135"/>
    </location>
    <ligand>
        <name>5-phospho-alpha-D-ribose 1-diphosphate</name>
        <dbReference type="ChEBI" id="CHEBI:58017"/>
        <note>ligand shared between dimeric partners</note>
    </ligand>
</feature>
<comment type="catalytic activity">
    <reaction evidence="6">
        <text>orotidine 5'-phosphate + diphosphate = orotate + 5-phospho-alpha-D-ribose 1-diphosphate</text>
        <dbReference type="Rhea" id="RHEA:10380"/>
        <dbReference type="ChEBI" id="CHEBI:30839"/>
        <dbReference type="ChEBI" id="CHEBI:33019"/>
        <dbReference type="ChEBI" id="CHEBI:57538"/>
        <dbReference type="ChEBI" id="CHEBI:58017"/>
        <dbReference type="EC" id="2.4.2.10"/>
    </reaction>
</comment>
<evidence type="ECO:0000256" key="6">
    <source>
        <dbReference type="HAMAP-Rule" id="MF_01208"/>
    </source>
</evidence>